<dbReference type="Pfam" id="PF00440">
    <property type="entry name" value="TetR_N"/>
    <property type="match status" value="1"/>
</dbReference>
<dbReference type="InterPro" id="IPR009057">
    <property type="entry name" value="Homeodomain-like_sf"/>
</dbReference>
<accession>A0A5J5IYK7</accession>
<dbReference type="PROSITE" id="PS50977">
    <property type="entry name" value="HTH_TETR_2"/>
    <property type="match status" value="1"/>
</dbReference>
<comment type="caution">
    <text evidence="6">The sequence shown here is derived from an EMBL/GenBank/DDBJ whole genome shotgun (WGS) entry which is preliminary data.</text>
</comment>
<evidence type="ECO:0000256" key="2">
    <source>
        <dbReference type="ARBA" id="ARBA00023125"/>
    </source>
</evidence>
<dbReference type="SUPFAM" id="SSF48498">
    <property type="entry name" value="Tetracyclin repressor-like, C-terminal domain"/>
    <property type="match status" value="1"/>
</dbReference>
<dbReference type="PRINTS" id="PR00455">
    <property type="entry name" value="HTHTETR"/>
</dbReference>
<protein>
    <submittedName>
        <fullName evidence="6">TetR/AcrR family transcriptional regulator</fullName>
    </submittedName>
</protein>
<dbReference type="SUPFAM" id="SSF46689">
    <property type="entry name" value="Homeodomain-like"/>
    <property type="match status" value="1"/>
</dbReference>
<proteinExistence type="predicted"/>
<keyword evidence="3" id="KW-0804">Transcription</keyword>
<sequence>MVGNASALVPPDREQERAKRTQHEILLAAASLFASRGYRGTRLVDIASQAGVTTGAFYFNFKGKKEVAHYMVQEQHRLSSERAQEIMGRELPGVITLMHLSASMGYDIITDPIVRAGTALSSETQLFPEVDRRPWEDWINAVRGFLLRGVEDGDVSSTANIDALAHLIGPAFAGVRIASAVLTQYEDLLERLQDLTEALIPAFAAPGRAEHLIEATRSIFSEYRERLALR</sequence>
<dbReference type="InterPro" id="IPR054126">
    <property type="entry name" value="CprB_TetR_C"/>
</dbReference>
<evidence type="ECO:0000313" key="6">
    <source>
        <dbReference type="EMBL" id="KAA9107522.1"/>
    </source>
</evidence>
<reference evidence="7" key="1">
    <citation type="submission" date="2019-09" db="EMBL/GenBank/DDBJ databases">
        <title>Mumia zhuanghuii sp. nov. isolated from the intestinal contents of plateau pika (Ochotona curzoniae) in the Qinghai-Tibet plateau of China.</title>
        <authorList>
            <person name="Tian Z."/>
        </authorList>
    </citation>
    <scope>NUCLEOTIDE SEQUENCE [LARGE SCALE GENOMIC DNA]</scope>
    <source>
        <strain evidence="7">JCM 30598</strain>
    </source>
</reference>
<keyword evidence="7" id="KW-1185">Reference proteome</keyword>
<dbReference type="AlphaFoldDB" id="A0A5J5IYK7"/>
<dbReference type="InterPro" id="IPR036271">
    <property type="entry name" value="Tet_transcr_reg_TetR-rel_C_sf"/>
</dbReference>
<evidence type="ECO:0000256" key="4">
    <source>
        <dbReference type="PROSITE-ProRule" id="PRU00335"/>
    </source>
</evidence>
<gene>
    <name evidence="6" type="ORF">F6B43_08590</name>
</gene>
<dbReference type="InterPro" id="IPR047923">
    <property type="entry name" value="ArpA-like"/>
</dbReference>
<dbReference type="GO" id="GO:0000976">
    <property type="term" value="F:transcription cis-regulatory region binding"/>
    <property type="evidence" value="ECO:0007669"/>
    <property type="project" value="TreeGrafter"/>
</dbReference>
<dbReference type="Proteomes" id="UP000325827">
    <property type="component" value="Unassembled WGS sequence"/>
</dbReference>
<keyword evidence="2 4" id="KW-0238">DNA-binding</keyword>
<dbReference type="PANTHER" id="PTHR30055">
    <property type="entry name" value="HTH-TYPE TRANSCRIPTIONAL REGULATOR RUTR"/>
    <property type="match status" value="1"/>
</dbReference>
<evidence type="ECO:0000259" key="5">
    <source>
        <dbReference type="PROSITE" id="PS50977"/>
    </source>
</evidence>
<dbReference type="OrthoDB" id="3237195at2"/>
<dbReference type="Pfam" id="PF21935">
    <property type="entry name" value="TetR_C_45"/>
    <property type="match status" value="1"/>
</dbReference>
<dbReference type="NCBIfam" id="NF041196">
    <property type="entry name" value="ScbR_bind_reg"/>
    <property type="match status" value="1"/>
</dbReference>
<dbReference type="GO" id="GO:0003700">
    <property type="term" value="F:DNA-binding transcription factor activity"/>
    <property type="evidence" value="ECO:0007669"/>
    <property type="project" value="TreeGrafter"/>
</dbReference>
<evidence type="ECO:0000256" key="1">
    <source>
        <dbReference type="ARBA" id="ARBA00023015"/>
    </source>
</evidence>
<dbReference type="PANTHER" id="PTHR30055:SF234">
    <property type="entry name" value="HTH-TYPE TRANSCRIPTIONAL REGULATOR BETI"/>
    <property type="match status" value="1"/>
</dbReference>
<evidence type="ECO:0000313" key="7">
    <source>
        <dbReference type="Proteomes" id="UP000325827"/>
    </source>
</evidence>
<keyword evidence="1" id="KW-0805">Transcription regulation</keyword>
<feature type="domain" description="HTH tetR-type" evidence="5">
    <location>
        <begin position="19"/>
        <end position="79"/>
    </location>
</feature>
<dbReference type="InterPro" id="IPR001647">
    <property type="entry name" value="HTH_TetR"/>
</dbReference>
<evidence type="ECO:0000256" key="3">
    <source>
        <dbReference type="ARBA" id="ARBA00023163"/>
    </source>
</evidence>
<feature type="DNA-binding region" description="H-T-H motif" evidence="4">
    <location>
        <begin position="42"/>
        <end position="61"/>
    </location>
</feature>
<dbReference type="RefSeq" id="WP_150448558.1">
    <property type="nucleotide sequence ID" value="NZ_VYSA01000002.1"/>
</dbReference>
<name>A0A5J5IYK7_9MICO</name>
<dbReference type="InterPro" id="IPR050109">
    <property type="entry name" value="HTH-type_TetR-like_transc_reg"/>
</dbReference>
<organism evidence="6 7">
    <name type="scientific">Microbacterium rhizomatis</name>
    <dbReference type="NCBI Taxonomy" id="1631477"/>
    <lineage>
        <taxon>Bacteria</taxon>
        <taxon>Bacillati</taxon>
        <taxon>Actinomycetota</taxon>
        <taxon>Actinomycetes</taxon>
        <taxon>Micrococcales</taxon>
        <taxon>Microbacteriaceae</taxon>
        <taxon>Microbacterium</taxon>
    </lineage>
</organism>
<dbReference type="EMBL" id="VYSA01000002">
    <property type="protein sequence ID" value="KAA9107522.1"/>
    <property type="molecule type" value="Genomic_DNA"/>
</dbReference>
<dbReference type="Gene3D" id="1.10.357.10">
    <property type="entry name" value="Tetracycline Repressor, domain 2"/>
    <property type="match status" value="1"/>
</dbReference>